<dbReference type="EMBL" id="CP009416">
    <property type="protein sequence ID" value="AJD90539.1"/>
    <property type="molecule type" value="Genomic_DNA"/>
</dbReference>
<gene>
    <name evidence="1" type="ORF">JMA_12220</name>
</gene>
<dbReference type="AlphaFoldDB" id="A0A0B5AR18"/>
<evidence type="ECO:0000313" key="2">
    <source>
        <dbReference type="Proteomes" id="UP000031449"/>
    </source>
</evidence>
<dbReference type="BioCyc" id="JESP1508404:G14D9-10457-MONOMER"/>
<dbReference type="HOGENOM" id="CLU_3234717_0_0_9"/>
<keyword evidence="2" id="KW-1185">Reference proteome</keyword>
<dbReference type="KEGG" id="jeo:JMA_12220"/>
<name>A0A0B5AR18_9BACL</name>
<protein>
    <submittedName>
        <fullName evidence="1">Uncharacterized protein</fullName>
    </submittedName>
</protein>
<reference evidence="1 2" key="1">
    <citation type="submission" date="2014-08" db="EMBL/GenBank/DDBJ databases">
        <title>Complete genome of a marine bacteria Jeotgalibacillus malaysiensis.</title>
        <authorList>
            <person name="Yaakop A.S."/>
            <person name="Chan K.-G."/>
            <person name="Goh K.M."/>
        </authorList>
    </citation>
    <scope>NUCLEOTIDE SEQUENCE [LARGE SCALE GENOMIC DNA]</scope>
    <source>
        <strain evidence="1 2">D5</strain>
    </source>
</reference>
<accession>A0A0B5AR18</accession>
<organism evidence="1 2">
    <name type="scientific">Jeotgalibacillus malaysiensis</name>
    <dbReference type="NCBI Taxonomy" id="1508404"/>
    <lineage>
        <taxon>Bacteria</taxon>
        <taxon>Bacillati</taxon>
        <taxon>Bacillota</taxon>
        <taxon>Bacilli</taxon>
        <taxon>Bacillales</taxon>
        <taxon>Caryophanaceae</taxon>
        <taxon>Jeotgalibacillus</taxon>
    </lineage>
</organism>
<dbReference type="STRING" id="1508404.JMA_12220"/>
<sequence>MMKGFFSLQIHYSFITNPDNGNLAVFVNTVIKGVRANNLTYIS</sequence>
<evidence type="ECO:0000313" key="1">
    <source>
        <dbReference type="EMBL" id="AJD90539.1"/>
    </source>
</evidence>
<dbReference type="Proteomes" id="UP000031449">
    <property type="component" value="Chromosome"/>
</dbReference>
<proteinExistence type="predicted"/>